<dbReference type="Proteomes" id="UP000288805">
    <property type="component" value="Unassembled WGS sequence"/>
</dbReference>
<gene>
    <name evidence="1" type="ORF">CK203_066082</name>
</gene>
<evidence type="ECO:0000313" key="1">
    <source>
        <dbReference type="EMBL" id="RVW66983.1"/>
    </source>
</evidence>
<organism evidence="1 2">
    <name type="scientific">Vitis vinifera</name>
    <name type="common">Grape</name>
    <dbReference type="NCBI Taxonomy" id="29760"/>
    <lineage>
        <taxon>Eukaryota</taxon>
        <taxon>Viridiplantae</taxon>
        <taxon>Streptophyta</taxon>
        <taxon>Embryophyta</taxon>
        <taxon>Tracheophyta</taxon>
        <taxon>Spermatophyta</taxon>
        <taxon>Magnoliopsida</taxon>
        <taxon>eudicotyledons</taxon>
        <taxon>Gunneridae</taxon>
        <taxon>Pentapetalae</taxon>
        <taxon>rosids</taxon>
        <taxon>Vitales</taxon>
        <taxon>Vitaceae</taxon>
        <taxon>Viteae</taxon>
        <taxon>Vitis</taxon>
    </lineage>
</organism>
<proteinExistence type="predicted"/>
<accession>A0A438G453</accession>
<protein>
    <submittedName>
        <fullName evidence="1">Uncharacterized protein</fullName>
    </submittedName>
</protein>
<sequence length="88" mass="9781">MPLVQVQSKIGPSLKTESILEVLDLGLQDEADEVRIEAVISMPVIVLWSGLDVLFRRLEILLLWVLQLGIELLGFDLTVLDLCGLILV</sequence>
<dbReference type="AlphaFoldDB" id="A0A438G453"/>
<reference evidence="1 2" key="1">
    <citation type="journal article" date="2018" name="PLoS Genet.">
        <title>Population sequencing reveals clonal diversity and ancestral inbreeding in the grapevine cultivar Chardonnay.</title>
        <authorList>
            <person name="Roach M.J."/>
            <person name="Johnson D.L."/>
            <person name="Bohlmann J."/>
            <person name="van Vuuren H.J."/>
            <person name="Jones S.J."/>
            <person name="Pretorius I.S."/>
            <person name="Schmidt S.A."/>
            <person name="Borneman A.R."/>
        </authorList>
    </citation>
    <scope>NUCLEOTIDE SEQUENCE [LARGE SCALE GENOMIC DNA]</scope>
    <source>
        <strain evidence="2">cv. Chardonnay</strain>
        <tissue evidence="1">Leaf</tissue>
    </source>
</reference>
<evidence type="ECO:0000313" key="2">
    <source>
        <dbReference type="Proteomes" id="UP000288805"/>
    </source>
</evidence>
<dbReference type="EMBL" id="QGNW01000611">
    <property type="protein sequence ID" value="RVW66983.1"/>
    <property type="molecule type" value="Genomic_DNA"/>
</dbReference>
<name>A0A438G453_VITVI</name>
<comment type="caution">
    <text evidence="1">The sequence shown here is derived from an EMBL/GenBank/DDBJ whole genome shotgun (WGS) entry which is preliminary data.</text>
</comment>